<accession>A0A1B6E0B9</accession>
<dbReference type="AlphaFoldDB" id="A0A1B6E0B9"/>
<dbReference type="EMBL" id="GEDC01005961">
    <property type="protein sequence ID" value="JAS31337.1"/>
    <property type="molecule type" value="Transcribed_RNA"/>
</dbReference>
<feature type="signal peptide" evidence="1">
    <location>
        <begin position="1"/>
        <end position="19"/>
    </location>
</feature>
<evidence type="ECO:0000313" key="2">
    <source>
        <dbReference type="EMBL" id="JAS31337.1"/>
    </source>
</evidence>
<gene>
    <name evidence="2" type="ORF">g.34039</name>
</gene>
<evidence type="ECO:0000256" key="1">
    <source>
        <dbReference type="SAM" id="SignalP"/>
    </source>
</evidence>
<sequence length="332" mass="38627">MFLFFVQILVIFYSDTGHCDYKTSGRHDALDFRRISSIKYTENKKTCVPNEKWKENHQSCICNSDGSDFNCLPDEHQLLNRIRRSVGNRNRIGCDGPHQCQPNQNLVDNTDMHRSDNCSVYNNEQNNQAILCNCIQVHGTDVSCYHHNFNKQGQHIQNNHNCGRCCDNYCTDFHCSKSNWKCYCLHTHCVYQNDYYKFCKYKKNNIKICCGSCCIGICRTQLNCNCYCTHVYNVNQNNQRRCMHENSNNQQSCCDNCCSGLCGTQPNWKCYCTHSNCLNHQNNQRKCIHENNNIQQSCCDNCCSGLCGTQPNWKCYCTHSNCLNHQNNQRKC</sequence>
<feature type="non-terminal residue" evidence="2">
    <location>
        <position position="332"/>
    </location>
</feature>
<keyword evidence="1" id="KW-0732">Signal</keyword>
<organism evidence="2">
    <name type="scientific">Clastoptera arizonana</name>
    <name type="common">Arizona spittle bug</name>
    <dbReference type="NCBI Taxonomy" id="38151"/>
    <lineage>
        <taxon>Eukaryota</taxon>
        <taxon>Metazoa</taxon>
        <taxon>Ecdysozoa</taxon>
        <taxon>Arthropoda</taxon>
        <taxon>Hexapoda</taxon>
        <taxon>Insecta</taxon>
        <taxon>Pterygota</taxon>
        <taxon>Neoptera</taxon>
        <taxon>Paraneoptera</taxon>
        <taxon>Hemiptera</taxon>
        <taxon>Auchenorrhyncha</taxon>
        <taxon>Cercopoidea</taxon>
        <taxon>Clastopteridae</taxon>
        <taxon>Clastoptera</taxon>
    </lineage>
</organism>
<reference evidence="2" key="1">
    <citation type="submission" date="2015-12" db="EMBL/GenBank/DDBJ databases">
        <title>De novo transcriptome assembly of four potential Pierce s Disease insect vectors from Arizona vineyards.</title>
        <authorList>
            <person name="Tassone E.E."/>
        </authorList>
    </citation>
    <scope>NUCLEOTIDE SEQUENCE</scope>
</reference>
<feature type="chain" id="PRO_5008581662" evidence="1">
    <location>
        <begin position="20"/>
        <end position="332"/>
    </location>
</feature>
<protein>
    <submittedName>
        <fullName evidence="2">Uncharacterized protein</fullName>
    </submittedName>
</protein>
<proteinExistence type="predicted"/>
<name>A0A1B6E0B9_9HEMI</name>